<protein>
    <submittedName>
        <fullName evidence="2">Uncharacterized protein</fullName>
    </submittedName>
</protein>
<dbReference type="Proteomes" id="UP000615446">
    <property type="component" value="Unassembled WGS sequence"/>
</dbReference>
<comment type="caution">
    <text evidence="2">The sequence shown here is derived from an EMBL/GenBank/DDBJ whole genome shotgun (WGS) entry which is preliminary data.</text>
</comment>
<feature type="region of interest" description="Disordered" evidence="1">
    <location>
        <begin position="76"/>
        <end position="103"/>
    </location>
</feature>
<name>A0A8H3KS79_9GLOM</name>
<evidence type="ECO:0000256" key="1">
    <source>
        <dbReference type="SAM" id="MobiDB-lite"/>
    </source>
</evidence>
<evidence type="ECO:0000313" key="3">
    <source>
        <dbReference type="Proteomes" id="UP000615446"/>
    </source>
</evidence>
<dbReference type="AlphaFoldDB" id="A0A8H3KS79"/>
<organism evidence="2 3">
    <name type="scientific">Rhizophagus clarus</name>
    <dbReference type="NCBI Taxonomy" id="94130"/>
    <lineage>
        <taxon>Eukaryota</taxon>
        <taxon>Fungi</taxon>
        <taxon>Fungi incertae sedis</taxon>
        <taxon>Mucoromycota</taxon>
        <taxon>Glomeromycotina</taxon>
        <taxon>Glomeromycetes</taxon>
        <taxon>Glomerales</taxon>
        <taxon>Glomeraceae</taxon>
        <taxon>Rhizophagus</taxon>
    </lineage>
</organism>
<dbReference type="EMBL" id="BLAL01000012">
    <property type="protein sequence ID" value="GES74907.1"/>
    <property type="molecule type" value="Genomic_DNA"/>
</dbReference>
<sequence>MPREKCLVESDNPAIELDEKRSSEIQEFWQQKKLQTSLKEKTIKSTKRMIDHINTIQDEASDILVLGKRDNLRQLKSDLGVGDNPGNEGLTKSPHENQEDEQTNLSKRAKIYDHTPSPCEPPHTPPHRIFSCGSASVPSQVQGWQELSDLDSTCSNYEIDVENTYLQLSQENSQIVPEEICKIIEKMEGIKYRLFDYRIINLSERNVTNPVNKLSKSEKRILKDIWNSLEPKPSVKTIRLDKWEKVLIPLIQNTIEDVLEKPYVRPFIHREHYDLLWVQDIYKRFLFLFDAPTNLLLDPDQSELSYRENFVNPIVVKVFDDIMDLIKVKTGEVENQTNKTQRIETRQYKQRISIGCSQDGIYTINRQHYISRGATEQEVSSIESYGVVVYQRRFTFYVMHRTNGGLHVVDVLTEFSIPSTKDQLYVLKEVIENVYLFKSRIMDYYLAVQKIIPLTKTHVG</sequence>
<accession>A0A8H3KS79</accession>
<gene>
    <name evidence="2" type="ORF">RCL2_000236600</name>
</gene>
<evidence type="ECO:0000313" key="2">
    <source>
        <dbReference type="EMBL" id="GES74907.1"/>
    </source>
</evidence>
<proteinExistence type="predicted"/>
<reference evidence="2" key="1">
    <citation type="submission" date="2019-10" db="EMBL/GenBank/DDBJ databases">
        <title>Conservation and host-specific expression of non-tandemly repeated heterogenous ribosome RNA gene in arbuscular mycorrhizal fungi.</title>
        <authorList>
            <person name="Maeda T."/>
            <person name="Kobayashi Y."/>
            <person name="Nakagawa T."/>
            <person name="Ezawa T."/>
            <person name="Yamaguchi K."/>
            <person name="Bino T."/>
            <person name="Nishimoto Y."/>
            <person name="Shigenobu S."/>
            <person name="Kawaguchi M."/>
        </authorList>
    </citation>
    <scope>NUCLEOTIDE SEQUENCE</scope>
    <source>
        <strain evidence="2">HR1</strain>
    </source>
</reference>
<dbReference type="OrthoDB" id="2385156at2759"/>